<dbReference type="Proteomes" id="UP000006727">
    <property type="component" value="Chromosome 20"/>
</dbReference>
<reference evidence="1 3" key="2">
    <citation type="journal article" date="2018" name="Plant J.">
        <title>The Physcomitrella patens chromosome-scale assembly reveals moss genome structure and evolution.</title>
        <authorList>
            <person name="Lang D."/>
            <person name="Ullrich K.K."/>
            <person name="Murat F."/>
            <person name="Fuchs J."/>
            <person name="Jenkins J."/>
            <person name="Haas F.B."/>
            <person name="Piednoel M."/>
            <person name="Gundlach H."/>
            <person name="Van Bel M."/>
            <person name="Meyberg R."/>
            <person name="Vives C."/>
            <person name="Morata J."/>
            <person name="Symeonidi A."/>
            <person name="Hiss M."/>
            <person name="Muchero W."/>
            <person name="Kamisugi Y."/>
            <person name="Saleh O."/>
            <person name="Blanc G."/>
            <person name="Decker E.L."/>
            <person name="van Gessel N."/>
            <person name="Grimwood J."/>
            <person name="Hayes R.D."/>
            <person name="Graham S.W."/>
            <person name="Gunter L.E."/>
            <person name="McDaniel S.F."/>
            <person name="Hoernstein S.N.W."/>
            <person name="Larsson A."/>
            <person name="Li F.W."/>
            <person name="Perroud P.F."/>
            <person name="Phillips J."/>
            <person name="Ranjan P."/>
            <person name="Rokshar D.S."/>
            <person name="Rothfels C.J."/>
            <person name="Schneider L."/>
            <person name="Shu S."/>
            <person name="Stevenson D.W."/>
            <person name="Thummler F."/>
            <person name="Tillich M."/>
            <person name="Villarreal Aguilar J.C."/>
            <person name="Widiez T."/>
            <person name="Wong G.K."/>
            <person name="Wymore A."/>
            <person name="Zhang Y."/>
            <person name="Zimmer A.D."/>
            <person name="Quatrano R.S."/>
            <person name="Mayer K.F.X."/>
            <person name="Goodstein D."/>
            <person name="Casacuberta J.M."/>
            <person name="Vandepoele K."/>
            <person name="Reski R."/>
            <person name="Cuming A.C."/>
            <person name="Tuskan G.A."/>
            <person name="Maumus F."/>
            <person name="Salse J."/>
            <person name="Schmutz J."/>
            <person name="Rensing S.A."/>
        </authorList>
    </citation>
    <scope>NUCLEOTIDE SEQUENCE [LARGE SCALE GENOMIC DNA]</scope>
    <source>
        <strain evidence="2 3">cv. Gransden 2004</strain>
    </source>
</reference>
<protein>
    <submittedName>
        <fullName evidence="1 2">Uncharacterized protein</fullName>
    </submittedName>
</protein>
<sequence>MCLARRKAVRDRENSAAQSDMKVTFSKVLYEVRWHTDILQSILVEVLGVSRNNSTFEPTSCYGKLTVGDELLLLTAMKEDQKGLKDCLRSVQLDDPTERQLADQLLKKMAPSKIRS</sequence>
<dbReference type="PaxDb" id="3218-PP1S241_109V6.1"/>
<evidence type="ECO:0000313" key="2">
    <source>
        <dbReference type="EnsemblPlants" id="PAC:32945205.CDS.1"/>
    </source>
</evidence>
<dbReference type="EnsemblPlants" id="Pp3c20_23610V3.1">
    <property type="protein sequence ID" value="PAC:32945205.CDS.1"/>
    <property type="gene ID" value="Pp3c20_23610"/>
</dbReference>
<dbReference type="EMBL" id="ABEU02000020">
    <property type="protein sequence ID" value="PNR33571.1"/>
    <property type="molecule type" value="Genomic_DNA"/>
</dbReference>
<dbReference type="Gramene" id="Pp3c20_23610V3.1">
    <property type="protein sequence ID" value="PAC:32945205.CDS.1"/>
    <property type="gene ID" value="Pp3c20_23610"/>
</dbReference>
<evidence type="ECO:0000313" key="3">
    <source>
        <dbReference type="Proteomes" id="UP000006727"/>
    </source>
</evidence>
<dbReference type="AlphaFoldDB" id="A0A2K1IWB8"/>
<reference evidence="2" key="3">
    <citation type="submission" date="2020-12" db="UniProtKB">
        <authorList>
            <consortium name="EnsemblPlants"/>
        </authorList>
    </citation>
    <scope>IDENTIFICATION</scope>
</reference>
<dbReference type="InParanoid" id="A0A2K1IWB8"/>
<gene>
    <name evidence="1" type="ORF">PHYPA_025515</name>
</gene>
<dbReference type="Gramene" id="Pp3c20_23610V3.2">
    <property type="protein sequence ID" value="PAC:32945206.CDS.1"/>
    <property type="gene ID" value="Pp3c20_23610"/>
</dbReference>
<name>A0A2K1IWB8_PHYPA</name>
<reference evidence="1 3" key="1">
    <citation type="journal article" date="2008" name="Science">
        <title>The Physcomitrella genome reveals evolutionary insights into the conquest of land by plants.</title>
        <authorList>
            <person name="Rensing S."/>
            <person name="Lang D."/>
            <person name="Zimmer A."/>
            <person name="Terry A."/>
            <person name="Salamov A."/>
            <person name="Shapiro H."/>
            <person name="Nishiyama T."/>
            <person name="Perroud P.-F."/>
            <person name="Lindquist E."/>
            <person name="Kamisugi Y."/>
            <person name="Tanahashi T."/>
            <person name="Sakakibara K."/>
            <person name="Fujita T."/>
            <person name="Oishi K."/>
            <person name="Shin-I T."/>
            <person name="Kuroki Y."/>
            <person name="Toyoda A."/>
            <person name="Suzuki Y."/>
            <person name="Hashimoto A."/>
            <person name="Yamaguchi K."/>
            <person name="Sugano A."/>
            <person name="Kohara Y."/>
            <person name="Fujiyama A."/>
            <person name="Anterola A."/>
            <person name="Aoki S."/>
            <person name="Ashton N."/>
            <person name="Barbazuk W.B."/>
            <person name="Barker E."/>
            <person name="Bennetzen J."/>
            <person name="Bezanilla M."/>
            <person name="Blankenship R."/>
            <person name="Cho S.H."/>
            <person name="Dutcher S."/>
            <person name="Estelle M."/>
            <person name="Fawcett J.A."/>
            <person name="Gundlach H."/>
            <person name="Hanada K."/>
            <person name="Heyl A."/>
            <person name="Hicks K.A."/>
            <person name="Hugh J."/>
            <person name="Lohr M."/>
            <person name="Mayer K."/>
            <person name="Melkozernov A."/>
            <person name="Murata T."/>
            <person name="Nelson D."/>
            <person name="Pils B."/>
            <person name="Prigge M."/>
            <person name="Reiss B."/>
            <person name="Renner T."/>
            <person name="Rombauts S."/>
            <person name="Rushton P."/>
            <person name="Sanderfoot A."/>
            <person name="Schween G."/>
            <person name="Shiu S.-H."/>
            <person name="Stueber K."/>
            <person name="Theodoulou F.L."/>
            <person name="Tu H."/>
            <person name="Van de Peer Y."/>
            <person name="Verrier P.J."/>
            <person name="Waters E."/>
            <person name="Wood A."/>
            <person name="Yang L."/>
            <person name="Cove D."/>
            <person name="Cuming A."/>
            <person name="Hasebe M."/>
            <person name="Lucas S."/>
            <person name="Mishler D.B."/>
            <person name="Reski R."/>
            <person name="Grigoriev I."/>
            <person name="Quatrano R.S."/>
            <person name="Boore J.L."/>
        </authorList>
    </citation>
    <scope>NUCLEOTIDE SEQUENCE [LARGE SCALE GENOMIC DNA]</scope>
    <source>
        <strain evidence="2 3">cv. Gransden 2004</strain>
    </source>
</reference>
<evidence type="ECO:0000313" key="1">
    <source>
        <dbReference type="EMBL" id="PNR33571.1"/>
    </source>
</evidence>
<proteinExistence type="predicted"/>
<organism evidence="1">
    <name type="scientific">Physcomitrium patens</name>
    <name type="common">Spreading-leaved earth moss</name>
    <name type="synonym">Physcomitrella patens</name>
    <dbReference type="NCBI Taxonomy" id="3218"/>
    <lineage>
        <taxon>Eukaryota</taxon>
        <taxon>Viridiplantae</taxon>
        <taxon>Streptophyta</taxon>
        <taxon>Embryophyta</taxon>
        <taxon>Bryophyta</taxon>
        <taxon>Bryophytina</taxon>
        <taxon>Bryopsida</taxon>
        <taxon>Funariidae</taxon>
        <taxon>Funariales</taxon>
        <taxon>Funariaceae</taxon>
        <taxon>Physcomitrium</taxon>
    </lineage>
</organism>
<accession>A0A2K1IWB8</accession>
<keyword evidence="3" id="KW-1185">Reference proteome</keyword>
<dbReference type="EnsemblPlants" id="Pp3c20_23610V3.2">
    <property type="protein sequence ID" value="PAC:32945206.CDS.1"/>
    <property type="gene ID" value="Pp3c20_23610"/>
</dbReference>